<feature type="transmembrane region" description="Helical" evidence="1">
    <location>
        <begin position="72"/>
        <end position="91"/>
    </location>
</feature>
<comment type="caution">
    <text evidence="2">The sequence shown here is derived from an EMBL/GenBank/DDBJ whole genome shotgun (WGS) entry which is preliminary data.</text>
</comment>
<protein>
    <submittedName>
        <fullName evidence="2">Uncharacterized protein</fullName>
    </submittedName>
</protein>
<sequence>MNDVTARLMELNKKQRQRVLAAAKKDACNNEGKLRFYTKWYAVQVVFLIVVSFSGGYGIGVASRSLGSEGPTTSGIAVMVAVTMILIVPIMHDRLLAWFIHPYLAKHL</sequence>
<proteinExistence type="predicted"/>
<dbReference type="AlphaFoldDB" id="A0A327WN58"/>
<evidence type="ECO:0000313" key="5">
    <source>
        <dbReference type="Proteomes" id="UP000287865"/>
    </source>
</evidence>
<evidence type="ECO:0000313" key="2">
    <source>
        <dbReference type="EMBL" id="RAJ93309.1"/>
    </source>
</evidence>
<keyword evidence="1" id="KW-0472">Membrane</keyword>
<dbReference type="Proteomes" id="UP000287865">
    <property type="component" value="Unassembled WGS sequence"/>
</dbReference>
<evidence type="ECO:0000313" key="3">
    <source>
        <dbReference type="EMBL" id="RUO18563.1"/>
    </source>
</evidence>
<dbReference type="Proteomes" id="UP000249203">
    <property type="component" value="Unassembled WGS sequence"/>
</dbReference>
<keyword evidence="1" id="KW-1133">Transmembrane helix</keyword>
<dbReference type="EMBL" id="QLMD01000020">
    <property type="protein sequence ID" value="RAJ93309.1"/>
    <property type="molecule type" value="Genomic_DNA"/>
</dbReference>
<gene>
    <name evidence="2" type="ORF">B0I24_12036</name>
    <name evidence="3" type="ORF">CWE07_13780</name>
</gene>
<keyword evidence="5" id="KW-1185">Reference proteome</keyword>
<name>A0A327WN58_9GAMM</name>
<keyword evidence="1" id="KW-0812">Transmembrane</keyword>
<reference evidence="3 5" key="1">
    <citation type="journal article" date="2018" name="Front. Microbiol.">
        <title>Genome-Based Analysis Reveals the Taxonomy and Diversity of the Family Idiomarinaceae.</title>
        <authorList>
            <person name="Liu Y."/>
            <person name="Lai Q."/>
            <person name="Shao Z."/>
        </authorList>
    </citation>
    <scope>NUCLEOTIDE SEQUENCE [LARGE SCALE GENOMIC DNA]</scope>
    <source>
        <strain evidence="3 5">CF12-14</strain>
    </source>
</reference>
<organism evidence="2 4">
    <name type="scientific">Aliidiomarina maris</name>
    <dbReference type="NCBI Taxonomy" id="531312"/>
    <lineage>
        <taxon>Bacteria</taxon>
        <taxon>Pseudomonadati</taxon>
        <taxon>Pseudomonadota</taxon>
        <taxon>Gammaproteobacteria</taxon>
        <taxon>Alteromonadales</taxon>
        <taxon>Idiomarinaceae</taxon>
        <taxon>Aliidiomarina</taxon>
    </lineage>
</organism>
<accession>A0A327WN58</accession>
<dbReference type="EMBL" id="PIPK01000019">
    <property type="protein sequence ID" value="RUO18563.1"/>
    <property type="molecule type" value="Genomic_DNA"/>
</dbReference>
<evidence type="ECO:0000256" key="1">
    <source>
        <dbReference type="SAM" id="Phobius"/>
    </source>
</evidence>
<feature type="transmembrane region" description="Helical" evidence="1">
    <location>
        <begin position="40"/>
        <end position="60"/>
    </location>
</feature>
<reference evidence="2 4" key="2">
    <citation type="submission" date="2018-06" db="EMBL/GenBank/DDBJ databases">
        <title>Genomic Encyclopedia of Type Strains, Phase III (KMG-III): the genomes of soil and plant-associated and newly described type strains.</title>
        <authorList>
            <person name="Whitman W."/>
        </authorList>
    </citation>
    <scope>NUCLEOTIDE SEQUENCE [LARGE SCALE GENOMIC DNA]</scope>
    <source>
        <strain evidence="2 4">CGMCC 1.15366</strain>
    </source>
</reference>
<evidence type="ECO:0000313" key="4">
    <source>
        <dbReference type="Proteomes" id="UP000249203"/>
    </source>
</evidence>